<evidence type="ECO:0000313" key="14">
    <source>
        <dbReference type="Proteomes" id="UP000717328"/>
    </source>
</evidence>
<dbReference type="PANTHER" id="PTHR45884">
    <property type="entry name" value="N-ACETYLTRANSFERASE ECO"/>
    <property type="match status" value="1"/>
</dbReference>
<keyword evidence="14" id="KW-1185">Reference proteome</keyword>
<dbReference type="InterPro" id="IPR028009">
    <property type="entry name" value="ESCO_Acetyltransf_dom"/>
</dbReference>
<evidence type="ECO:0000259" key="11">
    <source>
        <dbReference type="Pfam" id="PF13878"/>
    </source>
</evidence>
<comment type="similarity">
    <text evidence="2">Belongs to the acetyltransferase family. ECO subfamily.</text>
</comment>
<dbReference type="GO" id="GO:0000785">
    <property type="term" value="C:chromatin"/>
    <property type="evidence" value="ECO:0007669"/>
    <property type="project" value="TreeGrafter"/>
</dbReference>
<dbReference type="GO" id="GO:0007064">
    <property type="term" value="P:mitotic sister chromatid cohesion"/>
    <property type="evidence" value="ECO:0007669"/>
    <property type="project" value="TreeGrafter"/>
</dbReference>
<organism evidence="13 14">
    <name type="scientific">Sphagnurus paluster</name>
    <dbReference type="NCBI Taxonomy" id="117069"/>
    <lineage>
        <taxon>Eukaryota</taxon>
        <taxon>Fungi</taxon>
        <taxon>Dikarya</taxon>
        <taxon>Basidiomycota</taxon>
        <taxon>Agaricomycotina</taxon>
        <taxon>Agaricomycetes</taxon>
        <taxon>Agaricomycetidae</taxon>
        <taxon>Agaricales</taxon>
        <taxon>Tricholomatineae</taxon>
        <taxon>Lyophyllaceae</taxon>
        <taxon>Sphagnurus</taxon>
    </lineage>
</organism>
<dbReference type="CDD" id="cd04301">
    <property type="entry name" value="NAT_SF"/>
    <property type="match status" value="1"/>
</dbReference>
<keyword evidence="3" id="KW-0808">Transferase</keyword>
<accession>A0A9P7FVA6</accession>
<keyword evidence="8" id="KW-0131">Cell cycle</keyword>
<comment type="caution">
    <text evidence="13">The sequence shown here is derived from an EMBL/GenBank/DDBJ whole genome shotgun (WGS) entry which is preliminary data.</text>
</comment>
<evidence type="ECO:0000256" key="2">
    <source>
        <dbReference type="ARBA" id="ARBA00005816"/>
    </source>
</evidence>
<feature type="domain" description="N-acetyltransferase ESCO zinc-finger" evidence="11">
    <location>
        <begin position="80"/>
        <end position="115"/>
    </location>
</feature>
<evidence type="ECO:0008006" key="15">
    <source>
        <dbReference type="Google" id="ProtNLM"/>
    </source>
</evidence>
<name>A0A9P7FVA6_9AGAR</name>
<feature type="compositionally biased region" description="Low complexity" evidence="10">
    <location>
        <begin position="19"/>
        <end position="32"/>
    </location>
</feature>
<dbReference type="AlphaFoldDB" id="A0A9P7FVA6"/>
<comment type="subcellular location">
    <subcellularLocation>
        <location evidence="1">Nucleus</location>
    </subcellularLocation>
</comment>
<keyword evidence="4" id="KW-0479">Metal-binding</keyword>
<evidence type="ECO:0000259" key="12">
    <source>
        <dbReference type="Pfam" id="PF13880"/>
    </source>
</evidence>
<feature type="domain" description="N-acetyltransferase ESCO acetyl-transferase" evidence="12">
    <location>
        <begin position="270"/>
        <end position="330"/>
    </location>
</feature>
<protein>
    <recommendedName>
        <fullName evidence="15">N-acetyltransferase ECO1</fullName>
    </recommendedName>
</protein>
<dbReference type="Pfam" id="PF13878">
    <property type="entry name" value="zf-C2H2_3"/>
    <property type="match status" value="1"/>
</dbReference>
<keyword evidence="5" id="KW-0863">Zinc-finger</keyword>
<evidence type="ECO:0000313" key="13">
    <source>
        <dbReference type="EMBL" id="KAG5635920.1"/>
    </source>
</evidence>
<dbReference type="GO" id="GO:0005634">
    <property type="term" value="C:nucleus"/>
    <property type="evidence" value="ECO:0007669"/>
    <property type="project" value="UniProtKB-SubCell"/>
</dbReference>
<evidence type="ECO:0000256" key="6">
    <source>
        <dbReference type="ARBA" id="ARBA00022833"/>
    </source>
</evidence>
<dbReference type="OrthoDB" id="428854at2759"/>
<evidence type="ECO:0000256" key="7">
    <source>
        <dbReference type="ARBA" id="ARBA00023242"/>
    </source>
</evidence>
<keyword evidence="9" id="KW-0012">Acyltransferase</keyword>
<dbReference type="GO" id="GO:0008270">
    <property type="term" value="F:zinc ion binding"/>
    <property type="evidence" value="ECO:0007669"/>
    <property type="project" value="UniProtKB-KW"/>
</dbReference>
<keyword evidence="7" id="KW-0539">Nucleus</keyword>
<dbReference type="Proteomes" id="UP000717328">
    <property type="component" value="Unassembled WGS sequence"/>
</dbReference>
<evidence type="ECO:0000256" key="4">
    <source>
        <dbReference type="ARBA" id="ARBA00022723"/>
    </source>
</evidence>
<evidence type="ECO:0000256" key="9">
    <source>
        <dbReference type="ARBA" id="ARBA00023315"/>
    </source>
</evidence>
<evidence type="ECO:0000256" key="8">
    <source>
        <dbReference type="ARBA" id="ARBA00023306"/>
    </source>
</evidence>
<feature type="region of interest" description="Disordered" evidence="10">
    <location>
        <begin position="1"/>
        <end position="70"/>
    </location>
</feature>
<dbReference type="GO" id="GO:0061733">
    <property type="term" value="F:protein-lysine-acetyltransferase activity"/>
    <property type="evidence" value="ECO:0007669"/>
    <property type="project" value="TreeGrafter"/>
</dbReference>
<reference evidence="13" key="1">
    <citation type="submission" date="2021-02" db="EMBL/GenBank/DDBJ databases">
        <authorList>
            <person name="Nieuwenhuis M."/>
            <person name="Van De Peppel L.J.J."/>
        </authorList>
    </citation>
    <scope>NUCLEOTIDE SEQUENCE</scope>
    <source>
        <strain evidence="13">D49</strain>
    </source>
</reference>
<reference evidence="13" key="2">
    <citation type="submission" date="2021-10" db="EMBL/GenBank/DDBJ databases">
        <title>Phylogenomics reveals ancestral predisposition of the termite-cultivated fungus Termitomyces towards a domesticated lifestyle.</title>
        <authorList>
            <person name="Auxier B."/>
            <person name="Grum-Grzhimaylo A."/>
            <person name="Cardenas M.E."/>
            <person name="Lodge J.D."/>
            <person name="Laessoe T."/>
            <person name="Pedersen O."/>
            <person name="Smith M.E."/>
            <person name="Kuyper T.W."/>
            <person name="Franco-Molano E.A."/>
            <person name="Baroni T.J."/>
            <person name="Aanen D.K."/>
        </authorList>
    </citation>
    <scope>NUCLEOTIDE SEQUENCE</scope>
    <source>
        <strain evidence="13">D49</strain>
    </source>
</reference>
<keyword evidence="6" id="KW-0862">Zinc</keyword>
<dbReference type="EMBL" id="JABCKI010006001">
    <property type="protein sequence ID" value="KAG5635920.1"/>
    <property type="molecule type" value="Genomic_DNA"/>
</dbReference>
<dbReference type="PANTHER" id="PTHR45884:SF2">
    <property type="entry name" value="N-ACETYLTRANSFERASE ECO"/>
    <property type="match status" value="1"/>
</dbReference>
<sequence>MSTNVKRTYGSKRGSTFRSKSSLIPSSPVSDESSPKRKRVLQEHSNLTDDNLQPTPKRARTLSRAKENKKEIKKQKTLTQLHFCIDQTTLRSCTRCGLSYTKGAPDDESLHRTQCLRIQKGMEWGREEDKEMAKCNVLQVASGIRLKDKKKGRIICFKADVGGKIGSKLTALLETINLTLSSPPLTPEILRDSKAYLFLLPSSTPSGREKIAGCIIAQRISTAMAIASPAECEAVVQSSCSSDTHTQSTALIAVDTGAGLFCHPTPLPTPMGISRLFVPSTHRRQGIARHLLSAAAATFIHGCPLDPRKGEVAFTQPTGDGSAVMMDWGGGGVRIYEE</sequence>
<gene>
    <name evidence="13" type="ORF">H0H81_009661</name>
</gene>
<proteinExistence type="inferred from homology"/>
<dbReference type="InterPro" id="IPR028005">
    <property type="entry name" value="AcTrfase_ESCO_Znf_dom"/>
</dbReference>
<evidence type="ECO:0000256" key="1">
    <source>
        <dbReference type="ARBA" id="ARBA00004123"/>
    </source>
</evidence>
<evidence type="ECO:0000256" key="10">
    <source>
        <dbReference type="SAM" id="MobiDB-lite"/>
    </source>
</evidence>
<evidence type="ECO:0000256" key="3">
    <source>
        <dbReference type="ARBA" id="ARBA00022679"/>
    </source>
</evidence>
<dbReference type="Pfam" id="PF13880">
    <property type="entry name" value="Acetyltransf_13"/>
    <property type="match status" value="1"/>
</dbReference>
<feature type="compositionally biased region" description="Polar residues" evidence="10">
    <location>
        <begin position="43"/>
        <end position="54"/>
    </location>
</feature>
<evidence type="ECO:0000256" key="5">
    <source>
        <dbReference type="ARBA" id="ARBA00022771"/>
    </source>
</evidence>